<protein>
    <submittedName>
        <fullName evidence="3">Uncharacterized protein</fullName>
    </submittedName>
</protein>
<dbReference type="OMA" id="DFGTHCE"/>
<dbReference type="Proteomes" id="UP000025227">
    <property type="component" value="Unplaced"/>
</dbReference>
<reference evidence="3" key="1">
    <citation type="submission" date="2020-12" db="UniProtKB">
        <authorList>
            <consortium name="WormBaseParasite"/>
        </authorList>
    </citation>
    <scope>IDENTIFICATION</scope>
    <source>
        <strain evidence="3">MHco3</strain>
    </source>
</reference>
<keyword evidence="1" id="KW-0732">Signal</keyword>
<organism evidence="2 3">
    <name type="scientific">Haemonchus contortus</name>
    <name type="common">Barber pole worm</name>
    <dbReference type="NCBI Taxonomy" id="6289"/>
    <lineage>
        <taxon>Eukaryota</taxon>
        <taxon>Metazoa</taxon>
        <taxon>Ecdysozoa</taxon>
        <taxon>Nematoda</taxon>
        <taxon>Chromadorea</taxon>
        <taxon>Rhabditida</taxon>
        <taxon>Rhabditina</taxon>
        <taxon>Rhabditomorpha</taxon>
        <taxon>Strongyloidea</taxon>
        <taxon>Trichostrongylidae</taxon>
        <taxon>Haemonchus</taxon>
    </lineage>
</organism>
<feature type="chain" id="PRO_5029518836" evidence="1">
    <location>
        <begin position="17"/>
        <end position="195"/>
    </location>
</feature>
<name>A0A7I4Y5D5_HAECO</name>
<keyword evidence="2" id="KW-1185">Reference proteome</keyword>
<dbReference type="OrthoDB" id="5792659at2759"/>
<sequence>MQLILLINAFVVTVTAFQCSPDTILRMATDKRLKQLERDCKLASNNEPHCTNKDDVENAWKEFSKLSDRYKEAVAKCRTTASNSRRRYLRSAPKLVTTDHKEEESVEEMIRPESEHFDAPYPIRTRRQTCKTKSSLELNQLAHDFGTHCERDNICLPDEDLPAGPQRDGFKELHAARAKKYSDYLTQLFRCYGRL</sequence>
<evidence type="ECO:0000313" key="2">
    <source>
        <dbReference type="Proteomes" id="UP000025227"/>
    </source>
</evidence>
<feature type="signal peptide" evidence="1">
    <location>
        <begin position="1"/>
        <end position="16"/>
    </location>
</feature>
<dbReference type="AlphaFoldDB" id="A0A7I4Y5D5"/>
<evidence type="ECO:0000256" key="1">
    <source>
        <dbReference type="SAM" id="SignalP"/>
    </source>
</evidence>
<evidence type="ECO:0000313" key="3">
    <source>
        <dbReference type="WBParaSite" id="HCON_00045940-00001"/>
    </source>
</evidence>
<accession>A0A7I4Y5D5</accession>
<dbReference type="WBParaSite" id="HCON_00045940-00001">
    <property type="protein sequence ID" value="HCON_00045940-00001"/>
    <property type="gene ID" value="HCON_00045940"/>
</dbReference>
<proteinExistence type="predicted"/>